<comment type="caution">
    <text evidence="1">The sequence shown here is derived from an EMBL/GenBank/DDBJ whole genome shotgun (WGS) entry which is preliminary data.</text>
</comment>
<organism evidence="1 2">
    <name type="scientific">Rhododendron molle</name>
    <name type="common">Chinese azalea</name>
    <name type="synonym">Azalea mollis</name>
    <dbReference type="NCBI Taxonomy" id="49168"/>
    <lineage>
        <taxon>Eukaryota</taxon>
        <taxon>Viridiplantae</taxon>
        <taxon>Streptophyta</taxon>
        <taxon>Embryophyta</taxon>
        <taxon>Tracheophyta</taxon>
        <taxon>Spermatophyta</taxon>
        <taxon>Magnoliopsida</taxon>
        <taxon>eudicotyledons</taxon>
        <taxon>Gunneridae</taxon>
        <taxon>Pentapetalae</taxon>
        <taxon>asterids</taxon>
        <taxon>Ericales</taxon>
        <taxon>Ericaceae</taxon>
        <taxon>Ericoideae</taxon>
        <taxon>Rhodoreae</taxon>
        <taxon>Rhododendron</taxon>
    </lineage>
</organism>
<dbReference type="EMBL" id="CM046394">
    <property type="protein sequence ID" value="KAI8547349.1"/>
    <property type="molecule type" value="Genomic_DNA"/>
</dbReference>
<sequence length="135" mass="15554">MNKLCLFSNDKLPEKLKGVDFSKFDGTDDPKAHLLGYVGSLTMQGIEMEAMAQLFHESLSGPALQWFLTLEPSKKRTWEDIGTAFVAQYDFNIDLKMTTRELESTKMGEKESFIDFVKYWRAKVAQMQNKPDMKE</sequence>
<reference evidence="1" key="1">
    <citation type="submission" date="2022-02" db="EMBL/GenBank/DDBJ databases">
        <title>Plant Genome Project.</title>
        <authorList>
            <person name="Zhang R.-G."/>
        </authorList>
    </citation>
    <scope>NUCLEOTIDE SEQUENCE</scope>
    <source>
        <strain evidence="1">AT1</strain>
    </source>
</reference>
<protein>
    <submittedName>
        <fullName evidence="1">Uncharacterized protein</fullName>
    </submittedName>
</protein>
<accession>A0ACC0N2J7</accession>
<evidence type="ECO:0000313" key="1">
    <source>
        <dbReference type="EMBL" id="KAI8547349.1"/>
    </source>
</evidence>
<proteinExistence type="predicted"/>
<keyword evidence="2" id="KW-1185">Reference proteome</keyword>
<dbReference type="Proteomes" id="UP001062846">
    <property type="component" value="Chromosome 7"/>
</dbReference>
<gene>
    <name evidence="1" type="ORF">RHMOL_Rhmol07G0188600</name>
</gene>
<name>A0ACC0N2J7_RHOML</name>
<evidence type="ECO:0000313" key="2">
    <source>
        <dbReference type="Proteomes" id="UP001062846"/>
    </source>
</evidence>